<comment type="caution">
    <text evidence="9">The sequence shown here is derived from an EMBL/GenBank/DDBJ whole genome shotgun (WGS) entry which is preliminary data.</text>
</comment>
<dbReference type="InterPro" id="IPR011701">
    <property type="entry name" value="MFS"/>
</dbReference>
<feature type="transmembrane region" description="Helical" evidence="7">
    <location>
        <begin position="454"/>
        <end position="475"/>
    </location>
</feature>
<organism evidence="9 10">
    <name type="scientific">Hydnum rufescens UP504</name>
    <dbReference type="NCBI Taxonomy" id="1448309"/>
    <lineage>
        <taxon>Eukaryota</taxon>
        <taxon>Fungi</taxon>
        <taxon>Dikarya</taxon>
        <taxon>Basidiomycota</taxon>
        <taxon>Agaricomycotina</taxon>
        <taxon>Agaricomycetes</taxon>
        <taxon>Cantharellales</taxon>
        <taxon>Hydnaceae</taxon>
        <taxon>Hydnum</taxon>
    </lineage>
</organism>
<dbReference type="PANTHER" id="PTHR43791:SF63">
    <property type="entry name" value="HIGH AFFINITY CYSTEINE TRANSPORTER"/>
    <property type="match status" value="1"/>
</dbReference>
<feature type="compositionally biased region" description="Basic and acidic residues" evidence="6">
    <location>
        <begin position="1"/>
        <end position="15"/>
    </location>
</feature>
<evidence type="ECO:0000256" key="5">
    <source>
        <dbReference type="ARBA" id="ARBA00023136"/>
    </source>
</evidence>
<evidence type="ECO:0000256" key="3">
    <source>
        <dbReference type="ARBA" id="ARBA00022692"/>
    </source>
</evidence>
<feature type="domain" description="Major facilitator superfamily (MFS) profile" evidence="8">
    <location>
        <begin position="67"/>
        <end position="532"/>
    </location>
</feature>
<evidence type="ECO:0000256" key="4">
    <source>
        <dbReference type="ARBA" id="ARBA00022989"/>
    </source>
</evidence>
<dbReference type="GO" id="GO:0016020">
    <property type="term" value="C:membrane"/>
    <property type="evidence" value="ECO:0007669"/>
    <property type="project" value="UniProtKB-SubCell"/>
</dbReference>
<feature type="transmembrane region" description="Helical" evidence="7">
    <location>
        <begin position="361"/>
        <end position="383"/>
    </location>
</feature>
<sequence length="532" mass="59650">MEQDAKRPSPTDEKGSASWDDSTSVEVVNYDEGVDVAVDLVAGQHADDAPLDPAEARRIRQKIDWHLLPLLFLLYTVQGIDKGTLGSSAILGIRKDNHLSSAEYNNLGSAFYIGYIVFEYPHQLALQYLPVARWLTFNILLWALFVGLHATASNYGGLFGLRFLLGATEGCVTASVMLVCSMFYNRTEIGERIGWTFQCNGLALIISSFISFGVYHADPKHHPNQWQWLMIITSLMTFVVFLLFLWRFPNNPTTAPFLTPDERISAVKRVQSNQNGIETKTWKKHQFLETLWDPKTWLFFLFAAISNLQNGIGIQYAIIIKGFGFSTWQTTLLSIPSGAVQIISVTTGGLLLRRFPNSRSWIAIGAFVPSVIGAILLMTLPIHNKSGLLVSYYVLNLGGTPGFVMMLSWVTSATAGHTKKLATNGIFLIGYALGQICCTQFWKSQYAPRDMVPWSINLASYVGDWILILALRVYLQRENKRRDAIQAASGKSDNEFGYVERTDADGQVIRQRVEKALLDITDRENMSFRYVL</sequence>
<proteinExistence type="predicted"/>
<evidence type="ECO:0000259" key="8">
    <source>
        <dbReference type="PROSITE" id="PS50850"/>
    </source>
</evidence>
<comment type="subcellular location">
    <subcellularLocation>
        <location evidence="1">Membrane</location>
        <topology evidence="1">Multi-pass membrane protein</topology>
    </subcellularLocation>
</comment>
<dbReference type="InterPro" id="IPR020846">
    <property type="entry name" value="MFS_dom"/>
</dbReference>
<dbReference type="AlphaFoldDB" id="A0A9P6B4N8"/>
<feature type="transmembrane region" description="Helical" evidence="7">
    <location>
        <begin position="421"/>
        <end position="442"/>
    </location>
</feature>
<keyword evidence="3 7" id="KW-0812">Transmembrane</keyword>
<keyword evidence="4 7" id="KW-1133">Transmembrane helix</keyword>
<reference evidence="9" key="1">
    <citation type="journal article" date="2020" name="Nat. Commun.">
        <title>Large-scale genome sequencing of mycorrhizal fungi provides insights into the early evolution of symbiotic traits.</title>
        <authorList>
            <person name="Miyauchi S."/>
            <person name="Kiss E."/>
            <person name="Kuo A."/>
            <person name="Drula E."/>
            <person name="Kohler A."/>
            <person name="Sanchez-Garcia M."/>
            <person name="Morin E."/>
            <person name="Andreopoulos B."/>
            <person name="Barry K.W."/>
            <person name="Bonito G."/>
            <person name="Buee M."/>
            <person name="Carver A."/>
            <person name="Chen C."/>
            <person name="Cichocki N."/>
            <person name="Clum A."/>
            <person name="Culley D."/>
            <person name="Crous P.W."/>
            <person name="Fauchery L."/>
            <person name="Girlanda M."/>
            <person name="Hayes R.D."/>
            <person name="Keri Z."/>
            <person name="LaButti K."/>
            <person name="Lipzen A."/>
            <person name="Lombard V."/>
            <person name="Magnuson J."/>
            <person name="Maillard F."/>
            <person name="Murat C."/>
            <person name="Nolan M."/>
            <person name="Ohm R.A."/>
            <person name="Pangilinan J."/>
            <person name="Pereira M.F."/>
            <person name="Perotto S."/>
            <person name="Peter M."/>
            <person name="Pfister S."/>
            <person name="Riley R."/>
            <person name="Sitrit Y."/>
            <person name="Stielow J.B."/>
            <person name="Szollosi G."/>
            <person name="Zifcakova L."/>
            <person name="Stursova M."/>
            <person name="Spatafora J.W."/>
            <person name="Tedersoo L."/>
            <person name="Vaario L.M."/>
            <person name="Yamada A."/>
            <person name="Yan M."/>
            <person name="Wang P."/>
            <person name="Xu J."/>
            <person name="Bruns T."/>
            <person name="Baldrian P."/>
            <person name="Vilgalys R."/>
            <person name="Dunand C."/>
            <person name="Henrissat B."/>
            <person name="Grigoriev I.V."/>
            <person name="Hibbett D."/>
            <person name="Nagy L.G."/>
            <person name="Martin F.M."/>
        </authorList>
    </citation>
    <scope>NUCLEOTIDE SEQUENCE</scope>
    <source>
        <strain evidence="9">UP504</strain>
    </source>
</reference>
<feature type="transmembrane region" description="Helical" evidence="7">
    <location>
        <begin position="163"/>
        <end position="183"/>
    </location>
</feature>
<keyword evidence="2" id="KW-0813">Transport</keyword>
<dbReference type="Gene3D" id="1.20.1250.20">
    <property type="entry name" value="MFS general substrate transporter like domains"/>
    <property type="match status" value="1"/>
</dbReference>
<protein>
    <recommendedName>
        <fullName evidence="8">Major facilitator superfamily (MFS) profile domain-containing protein</fullName>
    </recommendedName>
</protein>
<feature type="transmembrane region" description="Helical" evidence="7">
    <location>
        <begin position="195"/>
        <end position="214"/>
    </location>
</feature>
<name>A0A9P6B4N8_9AGAM</name>
<evidence type="ECO:0000256" key="7">
    <source>
        <dbReference type="SAM" id="Phobius"/>
    </source>
</evidence>
<evidence type="ECO:0000256" key="2">
    <source>
        <dbReference type="ARBA" id="ARBA00022448"/>
    </source>
</evidence>
<evidence type="ECO:0000256" key="1">
    <source>
        <dbReference type="ARBA" id="ARBA00004141"/>
    </source>
</evidence>
<dbReference type="PROSITE" id="PS50850">
    <property type="entry name" value="MFS"/>
    <property type="match status" value="1"/>
</dbReference>
<dbReference type="PANTHER" id="PTHR43791">
    <property type="entry name" value="PERMEASE-RELATED"/>
    <property type="match status" value="1"/>
</dbReference>
<keyword evidence="10" id="KW-1185">Reference proteome</keyword>
<dbReference type="OrthoDB" id="6730379at2759"/>
<evidence type="ECO:0000313" key="10">
    <source>
        <dbReference type="Proteomes" id="UP000886523"/>
    </source>
</evidence>
<keyword evidence="5 7" id="KW-0472">Membrane</keyword>
<feature type="transmembrane region" description="Helical" evidence="7">
    <location>
        <begin position="331"/>
        <end position="352"/>
    </location>
</feature>
<feature type="transmembrane region" description="Helical" evidence="7">
    <location>
        <begin position="297"/>
        <end position="319"/>
    </location>
</feature>
<dbReference type="Pfam" id="PF07690">
    <property type="entry name" value="MFS_1"/>
    <property type="match status" value="1"/>
</dbReference>
<evidence type="ECO:0000256" key="6">
    <source>
        <dbReference type="SAM" id="MobiDB-lite"/>
    </source>
</evidence>
<feature type="transmembrane region" description="Helical" evidence="7">
    <location>
        <begin position="226"/>
        <end position="246"/>
    </location>
</feature>
<dbReference type="GO" id="GO:0022857">
    <property type="term" value="F:transmembrane transporter activity"/>
    <property type="evidence" value="ECO:0007669"/>
    <property type="project" value="InterPro"/>
</dbReference>
<dbReference type="Proteomes" id="UP000886523">
    <property type="component" value="Unassembled WGS sequence"/>
</dbReference>
<dbReference type="SUPFAM" id="SSF103473">
    <property type="entry name" value="MFS general substrate transporter"/>
    <property type="match status" value="1"/>
</dbReference>
<evidence type="ECO:0000313" key="9">
    <source>
        <dbReference type="EMBL" id="KAF9517653.1"/>
    </source>
</evidence>
<gene>
    <name evidence="9" type="ORF">BS47DRAFT_1326045</name>
</gene>
<feature type="transmembrane region" description="Helical" evidence="7">
    <location>
        <begin position="131"/>
        <end position="151"/>
    </location>
</feature>
<feature type="region of interest" description="Disordered" evidence="6">
    <location>
        <begin position="1"/>
        <end position="22"/>
    </location>
</feature>
<accession>A0A9P6B4N8</accession>
<dbReference type="InterPro" id="IPR036259">
    <property type="entry name" value="MFS_trans_sf"/>
</dbReference>
<feature type="transmembrane region" description="Helical" evidence="7">
    <location>
        <begin position="389"/>
        <end position="409"/>
    </location>
</feature>
<dbReference type="EMBL" id="MU128930">
    <property type="protein sequence ID" value="KAF9517653.1"/>
    <property type="molecule type" value="Genomic_DNA"/>
</dbReference>